<sequence length="784" mass="84813">MPFWKRKSTSGAPPPASAQAASQSQWQATIPARPGGQTQQAPLAVAQPNLFQQRGEEFFNSADYGNAVFMYREALRQAQSNNEQLPILLQLALAQTLCSPPDLDGALTSALSAIAINPSSGPAWRMKGDIHAQLNDNSEAVNAYSKALPLLSGYDKVQTSQSLASSRAKAGSAAPSVHTPTSPGQAYPEPARQSFLQSGSPQQLNQNVGAAAPNITYTTPPPQTPVARRPVSTTSPAGMSPIPGSSTSPLLNVQPSIQPRSPSPNSLAQGQSLANQFDIPNEAPPSYNSAGSSVTRVNAAAGLMNSAAFTSWETWMSVVKTGALYLKGVTTAGEIDTIVALFWGKDFVQSILLDVPPTTIPHQSWTKYYATSASYPGTTFLDYDCETSSSYDGYHAGAITIIGYSEEYRIYQLDVKPALQLHLESQTFPPLMEMDAIVERLELLQKNPTMEDNAGLWRILGLTAAPNATTVTCIQDICMSLHRGQYDAPNRFPNFLNTASFSQHVFGATTGVGFRNFLLNILIGAELTIRLDKMGSAKKYPNFMSNSISAVALLARLWMVNITLRKNPTTGNYIVNCVNWALQEEGLIRFAEEIGWPYLDEARQNITGMFNKMATHPDEVPNYLSDWLHGLVLPGKFFRQRIMSCLVMACPSTKGLGSAPFFGNGVVAGGKTYWPKRTALGRVLAGMTNMRIKVGWMRVLEVLSAAPNHNIAFVFLTSTLARVAKELIPATAESRKEGLQRRLSFRKGGEADGGRGGGDEEAARAGEALRGAPRAADVSSRWRW</sequence>
<organism evidence="1 2">
    <name type="scientific">Lecanicillium saksenae</name>
    <dbReference type="NCBI Taxonomy" id="468837"/>
    <lineage>
        <taxon>Eukaryota</taxon>
        <taxon>Fungi</taxon>
        <taxon>Dikarya</taxon>
        <taxon>Ascomycota</taxon>
        <taxon>Pezizomycotina</taxon>
        <taxon>Sordariomycetes</taxon>
        <taxon>Hypocreomycetidae</taxon>
        <taxon>Hypocreales</taxon>
        <taxon>Cordycipitaceae</taxon>
        <taxon>Lecanicillium</taxon>
    </lineage>
</organism>
<gene>
    <name evidence="1" type="ORF">NLG97_g1647</name>
</gene>
<reference evidence="1" key="1">
    <citation type="submission" date="2022-07" db="EMBL/GenBank/DDBJ databases">
        <title>Genome Sequence of Lecanicillium saksenae.</title>
        <authorList>
            <person name="Buettner E."/>
        </authorList>
    </citation>
    <scope>NUCLEOTIDE SEQUENCE</scope>
    <source>
        <strain evidence="1">VT-O1</strain>
    </source>
</reference>
<comment type="caution">
    <text evidence="1">The sequence shown here is derived from an EMBL/GenBank/DDBJ whole genome shotgun (WGS) entry which is preliminary data.</text>
</comment>
<dbReference type="EMBL" id="JANAKD010000091">
    <property type="protein sequence ID" value="KAJ3497764.1"/>
    <property type="molecule type" value="Genomic_DNA"/>
</dbReference>
<protein>
    <submittedName>
        <fullName evidence="1">Uncharacterized protein</fullName>
    </submittedName>
</protein>
<dbReference type="Proteomes" id="UP001148737">
    <property type="component" value="Unassembled WGS sequence"/>
</dbReference>
<evidence type="ECO:0000313" key="2">
    <source>
        <dbReference type="Proteomes" id="UP001148737"/>
    </source>
</evidence>
<name>A0ACC1R356_9HYPO</name>
<keyword evidence="2" id="KW-1185">Reference proteome</keyword>
<accession>A0ACC1R356</accession>
<evidence type="ECO:0000313" key="1">
    <source>
        <dbReference type="EMBL" id="KAJ3497764.1"/>
    </source>
</evidence>
<proteinExistence type="predicted"/>